<reference evidence="7" key="3">
    <citation type="journal article" date="2021" name="Syst. Appl. Microbiol.">
        <title>Roseomonas hellenica sp. nov., isolated from roots of wild-growing Alkanna tinctoria.</title>
        <authorList>
            <person name="Rat A."/>
            <person name="Naranjo H.D."/>
            <person name="Lebbe L."/>
            <person name="Cnockaert M."/>
            <person name="Krigas N."/>
            <person name="Grigoriadou K."/>
            <person name="Maloupa E."/>
            <person name="Willems A."/>
        </authorList>
    </citation>
    <scope>NUCLEOTIDE SEQUENCE</scope>
    <source>
        <strain evidence="7">LMG 31161</strain>
    </source>
</reference>
<organism evidence="7 10">
    <name type="scientific">Neoroseomonas oryzicola</name>
    <dbReference type="NCBI Taxonomy" id="535904"/>
    <lineage>
        <taxon>Bacteria</taxon>
        <taxon>Pseudomonadati</taxon>
        <taxon>Pseudomonadota</taxon>
        <taxon>Alphaproteobacteria</taxon>
        <taxon>Acetobacterales</taxon>
        <taxon>Acetobacteraceae</taxon>
        <taxon>Neoroseomonas</taxon>
    </lineage>
</organism>
<protein>
    <submittedName>
        <fullName evidence="7">DUF1232 domain-containing protein</fullName>
    </submittedName>
</protein>
<keyword evidence="3 5" id="KW-1133">Transmembrane helix</keyword>
<gene>
    <name evidence="8" type="ORF">GWK15_15790</name>
    <name evidence="7" type="ORF">GXW75_19890</name>
</gene>
<evidence type="ECO:0000313" key="7">
    <source>
        <dbReference type="EMBL" id="MBR0661527.1"/>
    </source>
</evidence>
<dbReference type="Proteomes" id="UP001138708">
    <property type="component" value="Unassembled WGS sequence"/>
</dbReference>
<evidence type="ECO:0000256" key="5">
    <source>
        <dbReference type="SAM" id="Phobius"/>
    </source>
</evidence>
<reference evidence="7" key="1">
    <citation type="submission" date="2020-01" db="EMBL/GenBank/DDBJ databases">
        <authorList>
            <person name="Rat A."/>
        </authorList>
    </citation>
    <scope>NUCLEOTIDE SEQUENCE</scope>
    <source>
        <strain evidence="7">LMG 31161</strain>
    </source>
</reference>
<dbReference type="Pfam" id="PF06803">
    <property type="entry name" value="DUF1232"/>
    <property type="match status" value="1"/>
</dbReference>
<dbReference type="EMBL" id="JAAVUP010000004">
    <property type="protein sequence ID" value="NKE18415.1"/>
    <property type="molecule type" value="Genomic_DNA"/>
</dbReference>
<dbReference type="EMBL" id="JAAEDK010000056">
    <property type="protein sequence ID" value="MBR0661527.1"/>
    <property type="molecule type" value="Genomic_DNA"/>
</dbReference>
<keyword evidence="9" id="KW-1185">Reference proteome</keyword>
<evidence type="ECO:0000256" key="1">
    <source>
        <dbReference type="ARBA" id="ARBA00004127"/>
    </source>
</evidence>
<evidence type="ECO:0000256" key="2">
    <source>
        <dbReference type="ARBA" id="ARBA00022692"/>
    </source>
</evidence>
<feature type="transmembrane region" description="Helical" evidence="5">
    <location>
        <begin position="56"/>
        <end position="77"/>
    </location>
</feature>
<proteinExistence type="predicted"/>
<evidence type="ECO:0000313" key="10">
    <source>
        <dbReference type="Proteomes" id="UP001138708"/>
    </source>
</evidence>
<dbReference type="AlphaFoldDB" id="A0A9X9WMG7"/>
<name>A0A9X9WMG7_9PROT</name>
<dbReference type="InterPro" id="IPR010652">
    <property type="entry name" value="DUF1232"/>
</dbReference>
<dbReference type="GO" id="GO:0012505">
    <property type="term" value="C:endomembrane system"/>
    <property type="evidence" value="ECO:0007669"/>
    <property type="project" value="UniProtKB-SubCell"/>
</dbReference>
<keyword evidence="4 5" id="KW-0472">Membrane</keyword>
<evidence type="ECO:0000313" key="9">
    <source>
        <dbReference type="Proteomes" id="UP000746741"/>
    </source>
</evidence>
<sequence>MLARLKGWARVIKRDVLAVWLAARDPRTPWYARVLAVAVAAYALSPIDLIPDVIPVLGYLDDVILVPLGILAVVALVPRDVMAECRLRAEAAVARPVSRAGAAFIVAVWVLLGLAAGWAAWQHLAG</sequence>
<feature type="domain" description="DUF1232" evidence="6">
    <location>
        <begin position="32"/>
        <end position="68"/>
    </location>
</feature>
<accession>A0A9X9WMG7</accession>
<comment type="subcellular location">
    <subcellularLocation>
        <location evidence="1">Endomembrane system</location>
        <topology evidence="1">Multi-pass membrane protein</topology>
    </subcellularLocation>
</comment>
<keyword evidence="2 5" id="KW-0812">Transmembrane</keyword>
<dbReference type="Proteomes" id="UP000746741">
    <property type="component" value="Unassembled WGS sequence"/>
</dbReference>
<feature type="transmembrane region" description="Helical" evidence="5">
    <location>
        <begin position="30"/>
        <end position="50"/>
    </location>
</feature>
<comment type="caution">
    <text evidence="7">The sequence shown here is derived from an EMBL/GenBank/DDBJ whole genome shotgun (WGS) entry which is preliminary data.</text>
</comment>
<dbReference type="RefSeq" id="WP_168042317.1">
    <property type="nucleotide sequence ID" value="NZ_JAAVUP010000004.1"/>
</dbReference>
<evidence type="ECO:0000259" key="6">
    <source>
        <dbReference type="Pfam" id="PF06803"/>
    </source>
</evidence>
<evidence type="ECO:0000256" key="3">
    <source>
        <dbReference type="ARBA" id="ARBA00022989"/>
    </source>
</evidence>
<reference evidence="8 9" key="2">
    <citation type="submission" date="2020-02" db="EMBL/GenBank/DDBJ databases">
        <authorList>
            <person name="Sun Q."/>
            <person name="Inoue M."/>
        </authorList>
    </citation>
    <scope>NUCLEOTIDE SEQUENCE [LARGE SCALE GENOMIC DNA]</scope>
    <source>
        <strain evidence="8 9">KCTC 22478</strain>
    </source>
</reference>
<evidence type="ECO:0000313" key="8">
    <source>
        <dbReference type="EMBL" id="NKE18415.1"/>
    </source>
</evidence>
<feature type="transmembrane region" description="Helical" evidence="5">
    <location>
        <begin position="97"/>
        <end position="121"/>
    </location>
</feature>
<evidence type="ECO:0000256" key="4">
    <source>
        <dbReference type="ARBA" id="ARBA00023136"/>
    </source>
</evidence>